<feature type="transmembrane region" description="Helical" evidence="7">
    <location>
        <begin position="516"/>
        <end position="536"/>
    </location>
</feature>
<feature type="transmembrane region" description="Helical" evidence="7">
    <location>
        <begin position="1013"/>
        <end position="1036"/>
    </location>
</feature>
<dbReference type="Pfam" id="PF02687">
    <property type="entry name" value="FtsX"/>
    <property type="match status" value="1"/>
</dbReference>
<dbReference type="PANTHER" id="PTHR30572">
    <property type="entry name" value="MEMBRANE COMPONENT OF TRANSPORTER-RELATED"/>
    <property type="match status" value="1"/>
</dbReference>
<feature type="transmembrane region" description="Helical" evidence="7">
    <location>
        <begin position="384"/>
        <end position="411"/>
    </location>
</feature>
<evidence type="ECO:0000256" key="5">
    <source>
        <dbReference type="ARBA" id="ARBA00023136"/>
    </source>
</evidence>
<gene>
    <name evidence="9" type="ORF">ACEZDB_06655</name>
</gene>
<dbReference type="PANTHER" id="PTHR30572:SF4">
    <property type="entry name" value="ABC TRANSPORTER PERMEASE YTRF"/>
    <property type="match status" value="1"/>
</dbReference>
<keyword evidence="2" id="KW-1003">Cell membrane</keyword>
<feature type="transmembrane region" description="Helical" evidence="7">
    <location>
        <begin position="478"/>
        <end position="496"/>
    </location>
</feature>
<evidence type="ECO:0000256" key="4">
    <source>
        <dbReference type="ARBA" id="ARBA00022989"/>
    </source>
</evidence>
<feature type="transmembrane region" description="Helical" evidence="7">
    <location>
        <begin position="1069"/>
        <end position="1094"/>
    </location>
</feature>
<dbReference type="RefSeq" id="WP_380549810.1">
    <property type="nucleotide sequence ID" value="NZ_JBHEZY010000002.1"/>
</dbReference>
<accession>A0ABV6WWD3</accession>
<evidence type="ECO:0000256" key="1">
    <source>
        <dbReference type="ARBA" id="ARBA00004651"/>
    </source>
</evidence>
<dbReference type="InterPro" id="IPR050250">
    <property type="entry name" value="Macrolide_Exporter_MacB"/>
</dbReference>
<proteinExistence type="inferred from homology"/>
<dbReference type="Proteomes" id="UP001592530">
    <property type="component" value="Unassembled WGS sequence"/>
</dbReference>
<protein>
    <submittedName>
        <fullName evidence="9">FtsX-like permease family protein</fullName>
    </submittedName>
</protein>
<dbReference type="EMBL" id="JBHEZY010000002">
    <property type="protein sequence ID" value="MFC1430343.1"/>
    <property type="molecule type" value="Genomic_DNA"/>
</dbReference>
<evidence type="ECO:0000256" key="3">
    <source>
        <dbReference type="ARBA" id="ARBA00022692"/>
    </source>
</evidence>
<name>A0ABV6WWD3_9ACTN</name>
<feature type="transmembrane region" description="Helical" evidence="7">
    <location>
        <begin position="1114"/>
        <end position="1137"/>
    </location>
</feature>
<keyword evidence="5 7" id="KW-0472">Membrane</keyword>
<comment type="similarity">
    <text evidence="6">Belongs to the ABC-4 integral membrane protein family.</text>
</comment>
<feature type="domain" description="ABC3 transporter permease C-terminal" evidence="8">
    <location>
        <begin position="1026"/>
        <end position="1135"/>
    </location>
</feature>
<evidence type="ECO:0000313" key="10">
    <source>
        <dbReference type="Proteomes" id="UP001592530"/>
    </source>
</evidence>
<evidence type="ECO:0000256" key="7">
    <source>
        <dbReference type="SAM" id="Phobius"/>
    </source>
</evidence>
<keyword evidence="4 7" id="KW-1133">Transmembrane helix</keyword>
<feature type="transmembrane region" description="Helical" evidence="7">
    <location>
        <begin position="573"/>
        <end position="593"/>
    </location>
</feature>
<feature type="transmembrane region" description="Helical" evidence="7">
    <location>
        <begin position="341"/>
        <end position="363"/>
    </location>
</feature>
<comment type="subcellular location">
    <subcellularLocation>
        <location evidence="1">Cell membrane</location>
        <topology evidence="1">Multi-pass membrane protein</topology>
    </subcellularLocation>
</comment>
<comment type="caution">
    <text evidence="9">The sequence shown here is derived from an EMBL/GenBank/DDBJ whole genome shotgun (WGS) entry which is preliminary data.</text>
</comment>
<keyword evidence="3 7" id="KW-0812">Transmembrane</keyword>
<evidence type="ECO:0000259" key="8">
    <source>
        <dbReference type="Pfam" id="PF02687"/>
    </source>
</evidence>
<feature type="transmembrane region" description="Helical" evidence="7">
    <location>
        <begin position="431"/>
        <end position="457"/>
    </location>
</feature>
<dbReference type="InterPro" id="IPR003838">
    <property type="entry name" value="ABC3_permease_C"/>
</dbReference>
<evidence type="ECO:0000256" key="6">
    <source>
        <dbReference type="ARBA" id="ARBA00038076"/>
    </source>
</evidence>
<evidence type="ECO:0000256" key="2">
    <source>
        <dbReference type="ARBA" id="ARBA00022475"/>
    </source>
</evidence>
<sequence length="1151" mass="116385">MARRPTGGTARRALPTAVRGSVHHGLVLAATAVTVLLASTVLAALAALTTSSVDAGAAARLLADPRAEVGVSATYGAAGLPAADRAVRGSLAAVFGKLPEQTYLALYGLDPLVSKDAGPGTAAAQLQLHPAALQGAAAHARLVSGTWPDGAADPPDARFTAAATAPATEAVAVAGGADGADGSEVAVDAAIPQALAGRLRAGPGSRLRLADSLGRAVTVRVTGVYAATGAPGFWPGAVGAATDGDTRAGSLLVVSPAALLGQASFRAEVQVSWSALPDLARLRADQLPGLSRRVGDFSASDTGSSVFHGQQPPLDRLVAASSLADAVDELAVPMVVARSALYLPSALLAVLALVALILTARQLTAHRRDELVLRQTRGAGTGRLLAAAAGEWAVVALPAALAAPFLAGPLLHGLHTTGLVVAQPPADALVTAAWAAVALTVLIHAGATLLPVLLAVTGGDAVSRLRLRGTRGAAAQRIGADLALAVVAVLGYLQLAHYRTTVSSSGTDGVADVDPVLVLAPAVATLAAALLLLRLLPPASFLLDRFGRSRRGLVLPLAAWQLGRRSARNAGPVTLMCLAVAVGALATTALAGLNELATDQARFTVGADVRVSQQDALSAPPEALRSALAALPGVTAVTPVSDTSANNADSQLDQIVGFDTRPLGNGTVPPPVPLLRSDLAGPGFQDRLAALGSRTPPDGLVFTGRPSALRLDETLSSSGNPAPPQLALTLEDPAGIDSTVTVQLPPADGARHLVEVPLTVPGGGGTRSYPLKLTGISVLVPPEQQRARLTLTVHRIGAVGPAASAAPTWYSTLPTGLIWADRTLQAAYAVEADCTADDGSGGSFTVQGPAVCALHRGGTDLLSAEIGTAPHDRLTQGGTAALITPVLVGPPLIVPALGDTAAMAEGQQQVGDEVALDLGDGHALMLHIVGTIDAVPGTDLTQGHYLVDQRALAAAEAGIGEPQTAPVSWWLSSSEPEATAAAVARDPSLGTAQTVGQVRAHLLDDPFRAGMRAVLALCRLLAPGFAVIGFTVHAVVTTRERRREFALLRAMGVRRGGLSTLLWAEQLSVALFALVPGALLGTGLAALVLPLVTVDDTGAAPFPSLVLTVPFPRVALTALLTAGAICVVVMSLARLLARVDLVRVLRAGEGT</sequence>
<evidence type="ECO:0000313" key="9">
    <source>
        <dbReference type="EMBL" id="MFC1430343.1"/>
    </source>
</evidence>
<organism evidence="9 10">
    <name type="scientific">Streptacidiphilus alkalitolerans</name>
    <dbReference type="NCBI Taxonomy" id="3342712"/>
    <lineage>
        <taxon>Bacteria</taxon>
        <taxon>Bacillati</taxon>
        <taxon>Actinomycetota</taxon>
        <taxon>Actinomycetes</taxon>
        <taxon>Kitasatosporales</taxon>
        <taxon>Streptomycetaceae</taxon>
        <taxon>Streptacidiphilus</taxon>
    </lineage>
</organism>
<reference evidence="9 10" key="1">
    <citation type="submission" date="2024-09" db="EMBL/GenBank/DDBJ databases">
        <authorList>
            <person name="Lee S.D."/>
        </authorList>
    </citation>
    <scope>NUCLEOTIDE SEQUENCE [LARGE SCALE GENOMIC DNA]</scope>
    <source>
        <strain evidence="9 10">N1-3</strain>
    </source>
</reference>